<feature type="transmembrane region" description="Helical" evidence="7">
    <location>
        <begin position="385"/>
        <end position="405"/>
    </location>
</feature>
<feature type="transmembrane region" description="Helical" evidence="7">
    <location>
        <begin position="72"/>
        <end position="96"/>
    </location>
</feature>
<feature type="transmembrane region" description="Helical" evidence="7">
    <location>
        <begin position="271"/>
        <end position="291"/>
    </location>
</feature>
<dbReference type="GeneID" id="30158012"/>
<dbReference type="SUPFAM" id="SSF103506">
    <property type="entry name" value="Mitochondrial carrier"/>
    <property type="match status" value="1"/>
</dbReference>
<dbReference type="Proteomes" id="UP000094065">
    <property type="component" value="Unassembled WGS sequence"/>
</dbReference>
<dbReference type="PANTHER" id="PTHR47567:SF1">
    <property type="entry name" value="NAD-DEPENDENT EPIMERASE_DEHYDRATASE DOMAIN-CONTAINING PROTEIN"/>
    <property type="match status" value="1"/>
</dbReference>
<dbReference type="Pfam" id="PF00153">
    <property type="entry name" value="Mito_carr"/>
    <property type="match status" value="1"/>
</dbReference>
<dbReference type="InterPro" id="IPR004776">
    <property type="entry name" value="Mem_transp_PIN-like"/>
</dbReference>
<keyword evidence="2 5" id="KW-0812">Transmembrane</keyword>
<dbReference type="InterPro" id="IPR023395">
    <property type="entry name" value="MCP_dom_sf"/>
</dbReference>
<dbReference type="OrthoDB" id="409948at2759"/>
<keyword evidence="9" id="KW-1185">Reference proteome</keyword>
<keyword evidence="4 5" id="KW-0472">Membrane</keyword>
<feature type="compositionally biased region" description="Low complexity" evidence="6">
    <location>
        <begin position="217"/>
        <end position="226"/>
    </location>
</feature>
<dbReference type="Pfam" id="PF03547">
    <property type="entry name" value="Mem_trans"/>
    <property type="match status" value="1"/>
</dbReference>
<proteinExistence type="predicted"/>
<feature type="transmembrane region" description="Helical" evidence="7">
    <location>
        <begin position="563"/>
        <end position="583"/>
    </location>
</feature>
<gene>
    <name evidence="8" type="ORF">L202_06703</name>
</gene>
<sequence length="691" mass="73906">MESFVDVLTTVFQAVLAVNVVFLVGYAYNGRHVPALSKNLSNINKDLLLPLLLLTGLAASSTLTWKTLLQSWPLAIIALTTHIASLAVSIGIHNYFKTPEWTVEALTYNNVSSYPLLVLWALYKVSPEGGLSHLHWRIRDTNLHVLERASLYILVNILITNVFRNLLKPVVSRYTSPPLIDEPADRYIPLPAGEPTEQEEATERTSLLSHPPPSPSPSTSSETGPKTSLKLILRSPIVLAAVVGLVVGLVKPLQRGIIGVGAGGAGEGDGTWLWLGIGSGLVALGQFYPLFDVFTSGVTVRAGHQVSSEEEPVPPTLGTVLILSAWRYAAIPAITLPIVKGLRHIPSTKVFLQDPAFSFVLALTVITPPLIPYPSPLTPFKSSSLLHTTLTSLLSSLPLTLALAIPAHGISYDLNFDLLSALKSAAGGGVAGAAAMVVQVLTLMPMRTVMNYQYRFGGGVKHATKTLYADGGLKRYYAGLAAALFQGPLSRFGDTAANAGILALLSTLPWPILLKTIAASLASACFRMLLTPIDTIKTTQQTQGGKAGWGLVRERVRERGVGSLWWGAGATAAATFVGHYPWFGTYNYLSAHLPLPTTLPQKLIRQAFIGFSASVVSDTSSNSLRVLKTYRQTHPGDVGYVQAAREVVAAEGVWGLLGRGLGVRLGTNGLQGLLFSVLWKLFADIIAGNGK</sequence>
<feature type="transmembrane region" description="Helical" evidence="7">
    <location>
        <begin position="47"/>
        <end position="65"/>
    </location>
</feature>
<dbReference type="Gene3D" id="1.50.40.10">
    <property type="entry name" value="Mitochondrial carrier domain"/>
    <property type="match status" value="1"/>
</dbReference>
<evidence type="ECO:0000256" key="2">
    <source>
        <dbReference type="ARBA" id="ARBA00022692"/>
    </source>
</evidence>
<feature type="region of interest" description="Disordered" evidence="6">
    <location>
        <begin position="185"/>
        <end position="226"/>
    </location>
</feature>
<dbReference type="GO" id="GO:0016020">
    <property type="term" value="C:membrane"/>
    <property type="evidence" value="ECO:0007669"/>
    <property type="project" value="UniProtKB-SubCell"/>
</dbReference>
<accession>A0A1E3HGV4</accession>
<dbReference type="InterPro" id="IPR018108">
    <property type="entry name" value="MCP_transmembrane"/>
</dbReference>
<evidence type="ECO:0000256" key="3">
    <source>
        <dbReference type="ARBA" id="ARBA00022989"/>
    </source>
</evidence>
<evidence type="ECO:0000313" key="8">
    <source>
        <dbReference type="EMBL" id="ODN75578.1"/>
    </source>
</evidence>
<feature type="transmembrane region" description="Helical" evidence="7">
    <location>
        <begin position="7"/>
        <end position="27"/>
    </location>
</feature>
<organism evidence="8 9">
    <name type="scientific">Cryptococcus amylolentus CBS 6039</name>
    <dbReference type="NCBI Taxonomy" id="1295533"/>
    <lineage>
        <taxon>Eukaryota</taxon>
        <taxon>Fungi</taxon>
        <taxon>Dikarya</taxon>
        <taxon>Basidiomycota</taxon>
        <taxon>Agaricomycotina</taxon>
        <taxon>Tremellomycetes</taxon>
        <taxon>Tremellales</taxon>
        <taxon>Cryptococcaceae</taxon>
        <taxon>Cryptococcus</taxon>
    </lineage>
</organism>
<protein>
    <recommendedName>
        <fullName evidence="10">Mitochondrial carrier protein</fullName>
    </recommendedName>
</protein>
<evidence type="ECO:0000256" key="5">
    <source>
        <dbReference type="PROSITE-ProRule" id="PRU00282"/>
    </source>
</evidence>
<evidence type="ECO:0000313" key="9">
    <source>
        <dbReference type="Proteomes" id="UP000094065"/>
    </source>
</evidence>
<feature type="transmembrane region" description="Helical" evidence="7">
    <location>
        <begin position="231"/>
        <end position="250"/>
    </location>
</feature>
<comment type="subcellular location">
    <subcellularLocation>
        <location evidence="1">Membrane</location>
        <topology evidence="1">Multi-pass membrane protein</topology>
    </subcellularLocation>
</comment>
<evidence type="ECO:0000256" key="7">
    <source>
        <dbReference type="SAM" id="Phobius"/>
    </source>
</evidence>
<feature type="transmembrane region" description="Helical" evidence="7">
    <location>
        <begin position="425"/>
        <end position="446"/>
    </location>
</feature>
<dbReference type="GO" id="GO:0055085">
    <property type="term" value="P:transmembrane transport"/>
    <property type="evidence" value="ECO:0007669"/>
    <property type="project" value="InterPro"/>
</dbReference>
<dbReference type="EMBL" id="AWGJ01000010">
    <property type="protein sequence ID" value="ODN75578.1"/>
    <property type="molecule type" value="Genomic_DNA"/>
</dbReference>
<evidence type="ECO:0000256" key="6">
    <source>
        <dbReference type="SAM" id="MobiDB-lite"/>
    </source>
</evidence>
<dbReference type="RefSeq" id="XP_018991228.1">
    <property type="nucleotide sequence ID" value="XM_019141253.1"/>
</dbReference>
<keyword evidence="3 7" id="KW-1133">Transmembrane helix</keyword>
<reference evidence="8 9" key="1">
    <citation type="submission" date="2016-06" db="EMBL/GenBank/DDBJ databases">
        <title>Evolution of pathogenesis and genome organization in the Tremellales.</title>
        <authorList>
            <person name="Cuomo C."/>
            <person name="Litvintseva A."/>
            <person name="Heitman J."/>
            <person name="Chen Y."/>
            <person name="Sun S."/>
            <person name="Springer D."/>
            <person name="Dromer F."/>
            <person name="Young S."/>
            <person name="Zeng Q."/>
            <person name="Chapman S."/>
            <person name="Gujja S."/>
            <person name="Saif S."/>
            <person name="Birren B."/>
        </authorList>
    </citation>
    <scope>NUCLEOTIDE SEQUENCE [LARGE SCALE GENOMIC DNA]</scope>
    <source>
        <strain evidence="8 9">CBS 6039</strain>
    </source>
</reference>
<evidence type="ECO:0000256" key="1">
    <source>
        <dbReference type="ARBA" id="ARBA00004141"/>
    </source>
</evidence>
<name>A0A1E3HGV4_9TREE</name>
<feature type="repeat" description="Solcar" evidence="5">
    <location>
        <begin position="510"/>
        <end position="592"/>
    </location>
</feature>
<dbReference type="PROSITE" id="PS50920">
    <property type="entry name" value="SOLCAR"/>
    <property type="match status" value="1"/>
</dbReference>
<evidence type="ECO:0008006" key="10">
    <source>
        <dbReference type="Google" id="ProtNLM"/>
    </source>
</evidence>
<dbReference type="PANTHER" id="PTHR47567">
    <property type="entry name" value="MITOCHONDRIAL SUBSTRATE/SOLUTE CARRIER"/>
    <property type="match status" value="1"/>
</dbReference>
<comment type="caution">
    <text evidence="8">The sequence shown here is derived from an EMBL/GenBank/DDBJ whole genome shotgun (WGS) entry which is preliminary data.</text>
</comment>
<evidence type="ECO:0000256" key="4">
    <source>
        <dbReference type="ARBA" id="ARBA00023136"/>
    </source>
</evidence>
<dbReference type="AlphaFoldDB" id="A0A1E3HGV4"/>